<dbReference type="SUPFAM" id="SSF81901">
    <property type="entry name" value="HCP-like"/>
    <property type="match status" value="2"/>
</dbReference>
<dbReference type="InterPro" id="IPR050767">
    <property type="entry name" value="Sel1_AlgK"/>
</dbReference>
<reference evidence="1 2" key="1">
    <citation type="journal article" date="2024" name="Chem. Sci.">
        <title>Discovery of megapolipeptins by genome mining of a Burkholderiales bacteria collection.</title>
        <authorList>
            <person name="Paulo B.S."/>
            <person name="Recchia M.J.J."/>
            <person name="Lee S."/>
            <person name="Fergusson C.H."/>
            <person name="Romanowski S.B."/>
            <person name="Hernandez A."/>
            <person name="Krull N."/>
            <person name="Liu D.Y."/>
            <person name="Cavanagh H."/>
            <person name="Bos A."/>
            <person name="Gray C.A."/>
            <person name="Murphy B.T."/>
            <person name="Linington R.G."/>
            <person name="Eustaquio A.S."/>
        </authorList>
    </citation>
    <scope>NUCLEOTIDE SEQUENCE [LARGE SCALE GENOMIC DNA]</scope>
    <source>
        <strain evidence="1 2">RL21-008-BIB-A</strain>
    </source>
</reference>
<name>A0ABW9A6Z7_9BURK</name>
<dbReference type="SMART" id="SM00671">
    <property type="entry name" value="SEL1"/>
    <property type="match status" value="4"/>
</dbReference>
<evidence type="ECO:0000313" key="2">
    <source>
        <dbReference type="Proteomes" id="UP001629246"/>
    </source>
</evidence>
<comment type="caution">
    <text evidence="1">The sequence shown here is derived from an EMBL/GenBank/DDBJ whole genome shotgun (WGS) entry which is preliminary data.</text>
</comment>
<dbReference type="Proteomes" id="UP001629246">
    <property type="component" value="Unassembled WGS sequence"/>
</dbReference>
<organism evidence="1 2">
    <name type="scientific">Herbaspirillum lusitanum</name>
    <dbReference type="NCBI Taxonomy" id="213312"/>
    <lineage>
        <taxon>Bacteria</taxon>
        <taxon>Pseudomonadati</taxon>
        <taxon>Pseudomonadota</taxon>
        <taxon>Betaproteobacteria</taxon>
        <taxon>Burkholderiales</taxon>
        <taxon>Oxalobacteraceae</taxon>
        <taxon>Herbaspirillum</taxon>
    </lineage>
</organism>
<dbReference type="PANTHER" id="PTHR11102:SF160">
    <property type="entry name" value="ERAD-ASSOCIATED E3 UBIQUITIN-PROTEIN LIGASE COMPONENT HRD3"/>
    <property type="match status" value="1"/>
</dbReference>
<sequence>MATREEMAVIKAARAGSSMAQLALGNRYLCGGTGLPRSNGTAFYWLKRAAQQGVDDAWMTIGKNISYDQVKELSPPRESAVWYEKAFDAGITHAGLTFARLVLDNAEQFDSSSQARAIGALSVLASQDDHQAQWLLAQQIQRHSKDEVRVGDDDGKGHSAKAPSADAVLTLEDRLITKAAHAGIEQAQYALLDKAWKKSDYAAFARGAAVLVDKLFKRNAVVVAQLEKEVEVTGGVFLSAEESALLLRFAQWRLQQTYPQMHSQMDPHRQPDPIEISRILELAALAGNIEAQLELGLLCAKIDRGGNRVFMEHGLANFKKALHWLTLAGEGGSAAAWHALARIHSRSIYSQRNLDVALRYLEKAAGLGLVDAQYEFAQTYWRNRRDDPLHDVKAIYWWQKAAAQNHQDAKTALEAFSAQSSLNTWAGDTLMRLSEKLRNASPFLSARIELAASFGLSKPEALLIDVKNADYGHCLVVDICEHYARSKRRLISIETEEQRSTLNRVSRLFSDVDCSFSGLEGNYRQRQYRLRTTFPEIS</sequence>
<keyword evidence="2" id="KW-1185">Reference proteome</keyword>
<evidence type="ECO:0008006" key="3">
    <source>
        <dbReference type="Google" id="ProtNLM"/>
    </source>
</evidence>
<dbReference type="Pfam" id="PF08238">
    <property type="entry name" value="Sel1"/>
    <property type="match status" value="4"/>
</dbReference>
<gene>
    <name evidence="1" type="ORF">PQR62_09440</name>
</gene>
<dbReference type="PANTHER" id="PTHR11102">
    <property type="entry name" value="SEL-1-LIKE PROTEIN"/>
    <property type="match status" value="1"/>
</dbReference>
<protein>
    <recommendedName>
        <fullName evidence="3">Sel1 repeat family protein</fullName>
    </recommendedName>
</protein>
<evidence type="ECO:0000313" key="1">
    <source>
        <dbReference type="EMBL" id="MFL9924488.1"/>
    </source>
</evidence>
<dbReference type="EMBL" id="JAQQFM010000004">
    <property type="protein sequence ID" value="MFL9924488.1"/>
    <property type="molecule type" value="Genomic_DNA"/>
</dbReference>
<proteinExistence type="predicted"/>
<accession>A0ABW9A6Z7</accession>
<dbReference type="Gene3D" id="1.25.40.10">
    <property type="entry name" value="Tetratricopeptide repeat domain"/>
    <property type="match status" value="2"/>
</dbReference>
<dbReference type="InterPro" id="IPR011990">
    <property type="entry name" value="TPR-like_helical_dom_sf"/>
</dbReference>
<dbReference type="InterPro" id="IPR006597">
    <property type="entry name" value="Sel1-like"/>
</dbReference>
<dbReference type="RefSeq" id="WP_408157877.1">
    <property type="nucleotide sequence ID" value="NZ_JAQQFM010000004.1"/>
</dbReference>